<comment type="caution">
    <text evidence="10">The sequence shown here is derived from an EMBL/GenBank/DDBJ whole genome shotgun (WGS) entry which is preliminary data.</text>
</comment>
<comment type="caution">
    <text evidence="8">Lacks conserved residue(s) required for the propagation of feature annotation.</text>
</comment>
<evidence type="ECO:0000256" key="6">
    <source>
        <dbReference type="ARBA" id="ARBA00022777"/>
    </source>
</evidence>
<evidence type="ECO:0000256" key="4">
    <source>
        <dbReference type="ARBA" id="ARBA00022679"/>
    </source>
</evidence>
<evidence type="ECO:0000256" key="7">
    <source>
        <dbReference type="ARBA" id="ARBA00022840"/>
    </source>
</evidence>
<dbReference type="InterPro" id="IPR005715">
    <property type="entry name" value="Glu_5kinase/COase_Synthase"/>
</dbReference>
<keyword evidence="1 8" id="KW-0963">Cytoplasm</keyword>
<dbReference type="CDD" id="cd04242">
    <property type="entry name" value="AAK_G5K_ProB"/>
    <property type="match status" value="1"/>
</dbReference>
<evidence type="ECO:0000256" key="3">
    <source>
        <dbReference type="ARBA" id="ARBA00022650"/>
    </source>
</evidence>
<dbReference type="GO" id="GO:0005829">
    <property type="term" value="C:cytosol"/>
    <property type="evidence" value="ECO:0007669"/>
    <property type="project" value="TreeGrafter"/>
</dbReference>
<dbReference type="EC" id="2.7.2.11" evidence="8"/>
<dbReference type="NCBIfam" id="TIGR01027">
    <property type="entry name" value="proB"/>
    <property type="match status" value="1"/>
</dbReference>
<feature type="binding site" evidence="8">
    <location>
        <position position="135"/>
    </location>
    <ligand>
        <name>substrate</name>
    </ligand>
</feature>
<protein>
    <recommendedName>
        <fullName evidence="8">Glutamate 5-kinase</fullName>
        <ecNumber evidence="8">2.7.2.11</ecNumber>
    </recommendedName>
    <alternativeName>
        <fullName evidence="8">Gamma-glutamyl kinase</fullName>
        <shortName evidence="8">GK</shortName>
    </alternativeName>
</protein>
<proteinExistence type="inferred from homology"/>
<dbReference type="GO" id="GO:0004349">
    <property type="term" value="F:glutamate 5-kinase activity"/>
    <property type="evidence" value="ECO:0007669"/>
    <property type="project" value="UniProtKB-UniRule"/>
</dbReference>
<feature type="binding site" evidence="8">
    <location>
        <position position="147"/>
    </location>
    <ligand>
        <name>substrate</name>
    </ligand>
</feature>
<dbReference type="SUPFAM" id="SSF53633">
    <property type="entry name" value="Carbamate kinase-like"/>
    <property type="match status" value="1"/>
</dbReference>
<comment type="pathway">
    <text evidence="8">Amino-acid biosynthesis; L-proline biosynthesis; L-glutamate 5-semialdehyde from L-glutamate: step 1/2.</text>
</comment>
<dbReference type="Proteomes" id="UP000178042">
    <property type="component" value="Unassembled WGS sequence"/>
</dbReference>
<keyword evidence="7 8" id="KW-0067">ATP-binding</keyword>
<dbReference type="GO" id="GO:0055129">
    <property type="term" value="P:L-proline biosynthetic process"/>
    <property type="evidence" value="ECO:0007669"/>
    <property type="project" value="UniProtKB-UniRule"/>
</dbReference>
<dbReference type="InterPro" id="IPR001048">
    <property type="entry name" value="Asp/Glu/Uridylate_kinase"/>
</dbReference>
<dbReference type="HAMAP" id="MF_00456">
    <property type="entry name" value="ProB"/>
    <property type="match status" value="1"/>
</dbReference>
<keyword evidence="6 8" id="KW-0418">Kinase</keyword>
<keyword evidence="2 8" id="KW-0028">Amino-acid biosynthesis</keyword>
<comment type="function">
    <text evidence="8">Catalyzes the transfer of a phosphate group to glutamate to form L-glutamate 5-phosphate.</text>
</comment>
<dbReference type="PANTHER" id="PTHR43654">
    <property type="entry name" value="GLUTAMATE 5-KINASE"/>
    <property type="match status" value="1"/>
</dbReference>
<evidence type="ECO:0000259" key="9">
    <source>
        <dbReference type="Pfam" id="PF00696"/>
    </source>
</evidence>
<keyword evidence="3 8" id="KW-0641">Proline biosynthesis</keyword>
<dbReference type="PIRSF" id="PIRSF000729">
    <property type="entry name" value="GK"/>
    <property type="match status" value="1"/>
</dbReference>
<feature type="domain" description="Aspartate/glutamate/uridylate kinase" evidence="9">
    <location>
        <begin position="3"/>
        <end position="233"/>
    </location>
</feature>
<sequence length="258" mass="28221">MYKRIIIKIGTGVISKKGGKLNPRILKLLVDQCAEIRKSGIDVIIVTSGAVGTGRGLITIEDGTDSVVKKQVYAAVGQVKLMSIYAKYFAKHGIFCAQILATKEDFRDKEHYQNMKNCMENLLRDNVIPVVNENDAVAVAELVFTDNDELSGLIAQQLNVDGVILLTSVDGVFAGNPKDKNAKVISEIQYSDIASFEKYLMPDKTEFGRGGMPMKFKVAKELAEKRITTHIANGLTPGVLSDILKGKSVGTKFLPLKE</sequence>
<name>A0A1F6DCT1_9BACT</name>
<dbReference type="GO" id="GO:0005524">
    <property type="term" value="F:ATP binding"/>
    <property type="evidence" value="ECO:0007669"/>
    <property type="project" value="UniProtKB-KW"/>
</dbReference>
<gene>
    <name evidence="8" type="primary">proB</name>
    <name evidence="10" type="ORF">A3C86_00560</name>
</gene>
<accession>A0A1F6DCT1</accession>
<evidence type="ECO:0000313" key="10">
    <source>
        <dbReference type="EMBL" id="OGG59226.1"/>
    </source>
</evidence>
<dbReference type="FunFam" id="3.40.1160.10:FF:000006">
    <property type="entry name" value="Glutamate 5-kinase"/>
    <property type="match status" value="1"/>
</dbReference>
<dbReference type="PANTHER" id="PTHR43654:SF1">
    <property type="entry name" value="ISOPENTENYL PHOSPHATE KINASE"/>
    <property type="match status" value="1"/>
</dbReference>
<dbReference type="InterPro" id="IPR011529">
    <property type="entry name" value="Glu_5kinase"/>
</dbReference>
<organism evidence="10 11">
    <name type="scientific">Candidatus Kaiserbacteria bacterium RIFCSPHIGHO2_02_FULL_49_16</name>
    <dbReference type="NCBI Taxonomy" id="1798490"/>
    <lineage>
        <taxon>Bacteria</taxon>
        <taxon>Candidatus Kaiseribacteriota</taxon>
    </lineage>
</organism>
<evidence type="ECO:0000256" key="8">
    <source>
        <dbReference type="HAMAP-Rule" id="MF_00456"/>
    </source>
</evidence>
<keyword evidence="4 8" id="KW-0808">Transferase</keyword>
<evidence type="ECO:0000313" key="11">
    <source>
        <dbReference type="Proteomes" id="UP000178042"/>
    </source>
</evidence>
<dbReference type="EMBL" id="MFLD01000029">
    <property type="protein sequence ID" value="OGG59226.1"/>
    <property type="molecule type" value="Genomic_DNA"/>
</dbReference>
<feature type="binding site" evidence="8">
    <location>
        <position position="48"/>
    </location>
    <ligand>
        <name>substrate</name>
    </ligand>
</feature>
<keyword evidence="5 8" id="KW-0547">Nucleotide-binding</keyword>
<comment type="similarity">
    <text evidence="8">Belongs to the glutamate 5-kinase family.</text>
</comment>
<dbReference type="AlphaFoldDB" id="A0A1F6DCT1"/>
<dbReference type="PRINTS" id="PR00474">
    <property type="entry name" value="GLU5KINASE"/>
</dbReference>
<dbReference type="InterPro" id="IPR036393">
    <property type="entry name" value="AceGlu_kinase-like_sf"/>
</dbReference>
<evidence type="ECO:0000256" key="5">
    <source>
        <dbReference type="ARBA" id="ARBA00022741"/>
    </source>
</evidence>
<dbReference type="InterPro" id="IPR001057">
    <property type="entry name" value="Glu/AcGlu_kinase"/>
</dbReference>
<dbReference type="UniPathway" id="UPA00098">
    <property type="reaction ID" value="UER00359"/>
</dbReference>
<comment type="subcellular location">
    <subcellularLocation>
        <location evidence="8">Cytoplasm</location>
    </subcellularLocation>
</comment>
<dbReference type="InterPro" id="IPR041739">
    <property type="entry name" value="G5K_ProB"/>
</dbReference>
<evidence type="ECO:0000256" key="1">
    <source>
        <dbReference type="ARBA" id="ARBA00022490"/>
    </source>
</evidence>
<dbReference type="Gene3D" id="3.40.1160.10">
    <property type="entry name" value="Acetylglutamate kinase-like"/>
    <property type="match status" value="1"/>
</dbReference>
<comment type="catalytic activity">
    <reaction evidence="8">
        <text>L-glutamate + ATP = L-glutamyl 5-phosphate + ADP</text>
        <dbReference type="Rhea" id="RHEA:14877"/>
        <dbReference type="ChEBI" id="CHEBI:29985"/>
        <dbReference type="ChEBI" id="CHEBI:30616"/>
        <dbReference type="ChEBI" id="CHEBI:58274"/>
        <dbReference type="ChEBI" id="CHEBI:456216"/>
        <dbReference type="EC" id="2.7.2.11"/>
    </reaction>
</comment>
<reference evidence="10 11" key="1">
    <citation type="journal article" date="2016" name="Nat. Commun.">
        <title>Thousands of microbial genomes shed light on interconnected biogeochemical processes in an aquifer system.</title>
        <authorList>
            <person name="Anantharaman K."/>
            <person name="Brown C.T."/>
            <person name="Hug L.A."/>
            <person name="Sharon I."/>
            <person name="Castelle C.J."/>
            <person name="Probst A.J."/>
            <person name="Thomas B.C."/>
            <person name="Singh A."/>
            <person name="Wilkins M.J."/>
            <person name="Karaoz U."/>
            <person name="Brodie E.L."/>
            <person name="Williams K.H."/>
            <person name="Hubbard S.S."/>
            <person name="Banfield J.F."/>
        </authorList>
    </citation>
    <scope>NUCLEOTIDE SEQUENCE [LARGE SCALE GENOMIC DNA]</scope>
</reference>
<evidence type="ECO:0000256" key="2">
    <source>
        <dbReference type="ARBA" id="ARBA00022605"/>
    </source>
</evidence>
<feature type="binding site" evidence="8">
    <location>
        <position position="8"/>
    </location>
    <ligand>
        <name>ATP</name>
        <dbReference type="ChEBI" id="CHEBI:30616"/>
    </ligand>
</feature>
<dbReference type="Pfam" id="PF00696">
    <property type="entry name" value="AA_kinase"/>
    <property type="match status" value="1"/>
</dbReference>